<protein>
    <submittedName>
        <fullName evidence="1">Uncharacterized protein</fullName>
    </submittedName>
</protein>
<name>A0A3M7T9S9_BRAPC</name>
<evidence type="ECO:0000313" key="1">
    <source>
        <dbReference type="EMBL" id="RNA44836.1"/>
    </source>
</evidence>
<comment type="caution">
    <text evidence="1">The sequence shown here is derived from an EMBL/GenBank/DDBJ whole genome shotgun (WGS) entry which is preliminary data.</text>
</comment>
<dbReference type="AlphaFoldDB" id="A0A3M7T9S9"/>
<evidence type="ECO:0000313" key="2">
    <source>
        <dbReference type="Proteomes" id="UP000276133"/>
    </source>
</evidence>
<organism evidence="1 2">
    <name type="scientific">Brachionus plicatilis</name>
    <name type="common">Marine rotifer</name>
    <name type="synonym">Brachionus muelleri</name>
    <dbReference type="NCBI Taxonomy" id="10195"/>
    <lineage>
        <taxon>Eukaryota</taxon>
        <taxon>Metazoa</taxon>
        <taxon>Spiralia</taxon>
        <taxon>Gnathifera</taxon>
        <taxon>Rotifera</taxon>
        <taxon>Eurotatoria</taxon>
        <taxon>Monogononta</taxon>
        <taxon>Pseudotrocha</taxon>
        <taxon>Ploima</taxon>
        <taxon>Brachionidae</taxon>
        <taxon>Brachionus</taxon>
    </lineage>
</organism>
<reference evidence="1 2" key="1">
    <citation type="journal article" date="2018" name="Sci. Rep.">
        <title>Genomic signatures of local adaptation to the degree of environmental predictability in rotifers.</title>
        <authorList>
            <person name="Franch-Gras L."/>
            <person name="Hahn C."/>
            <person name="Garcia-Roger E.M."/>
            <person name="Carmona M.J."/>
            <person name="Serra M."/>
            <person name="Gomez A."/>
        </authorList>
    </citation>
    <scope>NUCLEOTIDE SEQUENCE [LARGE SCALE GENOMIC DNA]</scope>
    <source>
        <strain evidence="1">HYR1</strain>
    </source>
</reference>
<proteinExistence type="predicted"/>
<dbReference type="Proteomes" id="UP000276133">
    <property type="component" value="Unassembled WGS sequence"/>
</dbReference>
<gene>
    <name evidence="1" type="ORF">BpHYR1_009766</name>
</gene>
<accession>A0A3M7T9S9</accession>
<keyword evidence="2" id="KW-1185">Reference proteome</keyword>
<dbReference type="EMBL" id="REGN01000054">
    <property type="protein sequence ID" value="RNA44836.1"/>
    <property type="molecule type" value="Genomic_DNA"/>
</dbReference>
<sequence length="109" mass="13053">MSKKSSLKSSNIKRKNKADLNTFSLNKSRYSIFSNTNRNLRQESNNHLKKNIRFSDMPQRFDNYLTNNLIVHSKKLTKSTFKSRNDFLLENTYNFFIDSNQERKYFLKA</sequence>